<accession>A0A929RXG4</accession>
<evidence type="ECO:0000256" key="1">
    <source>
        <dbReference type="SAM" id="SignalP"/>
    </source>
</evidence>
<reference evidence="2" key="1">
    <citation type="submission" date="2020-04" db="EMBL/GenBank/DDBJ databases">
        <title>Deep metagenomics examines the oral microbiome during advanced dental caries in children, revealing novel taxa and co-occurrences with host molecules.</title>
        <authorList>
            <person name="Baker J.L."/>
            <person name="Morton J.T."/>
            <person name="Dinis M."/>
            <person name="Alvarez R."/>
            <person name="Tran N.C."/>
            <person name="Knight R."/>
            <person name="Edlund A."/>
        </authorList>
    </citation>
    <scope>NUCLEOTIDE SEQUENCE</scope>
    <source>
        <strain evidence="2">JCVI_34_bin.1</strain>
    </source>
</reference>
<dbReference type="AlphaFoldDB" id="A0A929RXG4"/>
<gene>
    <name evidence="2" type="ORF">HXK21_05640</name>
</gene>
<comment type="caution">
    <text evidence="2">The sequence shown here is derived from an EMBL/GenBank/DDBJ whole genome shotgun (WGS) entry which is preliminary data.</text>
</comment>
<name>A0A929RXG4_9BACT</name>
<protein>
    <recommendedName>
        <fullName evidence="4">Fimbrillin family protein</fullName>
    </recommendedName>
</protein>
<dbReference type="RefSeq" id="WP_303763982.1">
    <property type="nucleotide sequence ID" value="NZ_JABZGR010000014.1"/>
</dbReference>
<feature type="signal peptide" evidence="1">
    <location>
        <begin position="1"/>
        <end position="22"/>
    </location>
</feature>
<sequence>MKKRFFLPALCLATLVFMFSCSSELPDYPGQKEEPAEKMLTLTVTAGTMEDSIMTKAVVEEADGPKSPWKWEAGDKLQLVSIVSADTTITPLTVSRISADSTRAEFKGSVGAGRVTAGTTYRFFYMGDRTITQDDVRAGRISVDLSSQTGKIEDLKKYCVLSGTGKLAISGSNASIENDVKLENAFAVAHFAMRANDNTLLTKVGIRGAGVYAEAGVSFDDGKAVGVTEAGTEADPETNVFIAGGATDFYVTLVPGSVTPSFDGYYANSYNADVVTTAPVTRDYDEEKSFVYYGGSKAVFSVSETQTVAITNGNMQYVMPIQTYTSNMNTNTLKANTLIRWKKSVPLKIAGALTTHPGYYRLAPEQWRLAIPTSVKGGNYTFATVMKDGKRYISPEAYRYFDVPSWGTIDNPTLLNYTSVLSGSGVDTQYDFGNKLLVGTKPTRTMTSDEWGYLLYKDAQNNTKRYWQVGSKKVERWARCFIDDIRDGNKKGKWQNTEQRGYLIFPDNMSIEDAKKAFETTSPIFGRWAVSSKNPTTHELIKKSGAVFIPLTAWRPTGSNVLHQVGNHGNYFTSSYQGGGIIHVLMTDGGNPNTANTSDAGQGCMTRLVQNIN</sequence>
<dbReference type="PROSITE" id="PS51257">
    <property type="entry name" value="PROKAR_LIPOPROTEIN"/>
    <property type="match status" value="1"/>
</dbReference>
<evidence type="ECO:0000313" key="3">
    <source>
        <dbReference type="Proteomes" id="UP000704068"/>
    </source>
</evidence>
<keyword evidence="1" id="KW-0732">Signal</keyword>
<dbReference type="Proteomes" id="UP000704068">
    <property type="component" value="Unassembled WGS sequence"/>
</dbReference>
<dbReference type="EMBL" id="JABZGR010000014">
    <property type="protein sequence ID" value="MBF0970506.1"/>
    <property type="molecule type" value="Genomic_DNA"/>
</dbReference>
<proteinExistence type="predicted"/>
<evidence type="ECO:0000313" key="2">
    <source>
        <dbReference type="EMBL" id="MBF0970506.1"/>
    </source>
</evidence>
<organism evidence="2 3">
    <name type="scientific">Alloprevotella tannerae</name>
    <dbReference type="NCBI Taxonomy" id="76122"/>
    <lineage>
        <taxon>Bacteria</taxon>
        <taxon>Pseudomonadati</taxon>
        <taxon>Bacteroidota</taxon>
        <taxon>Bacteroidia</taxon>
        <taxon>Bacteroidales</taxon>
        <taxon>Prevotellaceae</taxon>
        <taxon>Alloprevotella</taxon>
    </lineage>
</organism>
<evidence type="ECO:0008006" key="4">
    <source>
        <dbReference type="Google" id="ProtNLM"/>
    </source>
</evidence>
<feature type="chain" id="PRO_5037250640" description="Fimbrillin family protein" evidence="1">
    <location>
        <begin position="23"/>
        <end position="613"/>
    </location>
</feature>